<evidence type="ECO:0000256" key="1">
    <source>
        <dbReference type="ARBA" id="ARBA00006817"/>
    </source>
</evidence>
<dbReference type="InterPro" id="IPR023393">
    <property type="entry name" value="START-like_dom_sf"/>
</dbReference>
<accession>A0AAE9ZJK4</accession>
<dbReference type="Gene3D" id="3.30.530.20">
    <property type="match status" value="1"/>
</dbReference>
<reference evidence="3" key="1">
    <citation type="submission" date="2023-02" db="EMBL/GenBank/DDBJ databases">
        <title>Genome sequence of Hyphococcus flavus.</title>
        <authorList>
            <person name="Rong J.-C."/>
            <person name="Zhao Q."/>
            <person name="Yi M."/>
            <person name="Wu J.-Y."/>
        </authorList>
    </citation>
    <scope>NUCLEOTIDE SEQUENCE</scope>
    <source>
        <strain evidence="3">MCCC 1K03223</strain>
    </source>
</reference>
<dbReference type="AlphaFoldDB" id="A0AAE9ZJK4"/>
<gene>
    <name evidence="3" type="ORF">PUV54_03655</name>
</gene>
<evidence type="ECO:0000313" key="4">
    <source>
        <dbReference type="Proteomes" id="UP001214043"/>
    </source>
</evidence>
<evidence type="ECO:0000259" key="2">
    <source>
        <dbReference type="Pfam" id="PF08327"/>
    </source>
</evidence>
<dbReference type="RefSeq" id="WP_274494206.1">
    <property type="nucleotide sequence ID" value="NZ_CP118166.1"/>
</dbReference>
<feature type="domain" description="Activator of Hsp90 ATPase homologue 1/2-like C-terminal" evidence="2">
    <location>
        <begin position="18"/>
        <end position="139"/>
    </location>
</feature>
<dbReference type="InterPro" id="IPR013538">
    <property type="entry name" value="ASHA1/2-like_C"/>
</dbReference>
<dbReference type="Pfam" id="PF08327">
    <property type="entry name" value="AHSA1"/>
    <property type="match status" value="1"/>
</dbReference>
<comment type="similarity">
    <text evidence="1">Belongs to the AHA1 family.</text>
</comment>
<keyword evidence="4" id="KW-1185">Reference proteome</keyword>
<name>A0AAE9ZJK4_9PROT</name>
<dbReference type="EMBL" id="CP118166">
    <property type="protein sequence ID" value="WDI32286.1"/>
    <property type="molecule type" value="Genomic_DNA"/>
</dbReference>
<evidence type="ECO:0000313" key="3">
    <source>
        <dbReference type="EMBL" id="WDI32286.1"/>
    </source>
</evidence>
<dbReference type="SUPFAM" id="SSF55961">
    <property type="entry name" value="Bet v1-like"/>
    <property type="match status" value="1"/>
</dbReference>
<organism evidence="3 4">
    <name type="scientific">Hyphococcus flavus</name>
    <dbReference type="NCBI Taxonomy" id="1866326"/>
    <lineage>
        <taxon>Bacteria</taxon>
        <taxon>Pseudomonadati</taxon>
        <taxon>Pseudomonadota</taxon>
        <taxon>Alphaproteobacteria</taxon>
        <taxon>Parvularculales</taxon>
        <taxon>Parvularculaceae</taxon>
        <taxon>Hyphococcus</taxon>
    </lineage>
</organism>
<protein>
    <submittedName>
        <fullName evidence="3">SRPBCC domain-containing protein</fullName>
    </submittedName>
</protein>
<sequence>MSAPAIIQASLTIEREFDFPVAKVFSAWTSAEAKRQWFARDTDTLKVEEYALDFRPGGVERCNGRHARGTFTNDGVYHYIVENEKIVFTYYMTVGGEPYSVSLETLEFEARGNGTLLKLTEHNAFLAGKDENLSRTEGLKWGLGRLNDAFIEGRL</sequence>
<dbReference type="KEGG" id="hfl:PUV54_03655"/>
<dbReference type="Proteomes" id="UP001214043">
    <property type="component" value="Chromosome"/>
</dbReference>
<proteinExistence type="inferred from homology"/>